<dbReference type="EMBL" id="WBVM01000001">
    <property type="protein sequence ID" value="KAB2813167.1"/>
    <property type="molecule type" value="Genomic_DNA"/>
</dbReference>
<reference evidence="2 3" key="1">
    <citation type="submission" date="2019-09" db="EMBL/GenBank/DDBJ databases">
        <title>Pimelobacter sp. isolated from Paulinella.</title>
        <authorList>
            <person name="Jeong S.E."/>
        </authorList>
    </citation>
    <scope>NUCLEOTIDE SEQUENCE [LARGE SCALE GENOMIC DNA]</scope>
    <source>
        <strain evidence="2 3">Pch-N</strain>
    </source>
</reference>
<dbReference type="AlphaFoldDB" id="A0A7J5E523"/>
<evidence type="ECO:0000313" key="3">
    <source>
        <dbReference type="Proteomes" id="UP000449906"/>
    </source>
</evidence>
<dbReference type="Proteomes" id="UP000449906">
    <property type="component" value="Unassembled WGS sequence"/>
</dbReference>
<evidence type="ECO:0000313" key="2">
    <source>
        <dbReference type="EMBL" id="KAB2813167.1"/>
    </source>
</evidence>
<sequence length="199" mass="21121">MAAVLTGAGLLAGCGGGPTRDTEPEGPLSVLTSPGSKFVRPRSSTPFYVTHGFLLCRDGGAEGTDLTLTRVEFHTTLEPVEVWPVVRSVPPASERDGSPDSWLPIGSAYGQPGAFDDPARGTFDRDIDGIRVGIGCEQEQDADAARMELDVVTEVAAAGSDITSFTVHYAIDGEPYELDVPWRMVTCGTRTTMRECAKG</sequence>
<proteinExistence type="predicted"/>
<comment type="caution">
    <text evidence="2">The sequence shown here is derived from an EMBL/GenBank/DDBJ whole genome shotgun (WGS) entry which is preliminary data.</text>
</comment>
<evidence type="ECO:0000256" key="1">
    <source>
        <dbReference type="SAM" id="MobiDB-lite"/>
    </source>
</evidence>
<protein>
    <submittedName>
        <fullName evidence="2">Uncharacterized protein</fullName>
    </submittedName>
</protein>
<name>A0A7J5E523_NOCSI</name>
<feature type="region of interest" description="Disordered" evidence="1">
    <location>
        <begin position="12"/>
        <end position="36"/>
    </location>
</feature>
<accession>A0A7J5E523</accession>
<organism evidence="2 3">
    <name type="scientific">Nocardioides simplex</name>
    <name type="common">Arthrobacter simplex</name>
    <dbReference type="NCBI Taxonomy" id="2045"/>
    <lineage>
        <taxon>Bacteria</taxon>
        <taxon>Bacillati</taxon>
        <taxon>Actinomycetota</taxon>
        <taxon>Actinomycetes</taxon>
        <taxon>Propionibacteriales</taxon>
        <taxon>Nocardioidaceae</taxon>
        <taxon>Pimelobacter</taxon>
    </lineage>
</organism>
<gene>
    <name evidence="2" type="ORF">F9L07_15945</name>
</gene>